<name>A0A9N9YXR0_9HYPO</name>
<dbReference type="InterPro" id="IPR056125">
    <property type="entry name" value="DUF7708"/>
</dbReference>
<dbReference type="Pfam" id="PF00931">
    <property type="entry name" value="NB-ARC"/>
    <property type="match status" value="1"/>
</dbReference>
<dbReference type="InterPro" id="IPR027417">
    <property type="entry name" value="P-loop_NTPase"/>
</dbReference>
<dbReference type="PANTHER" id="PTHR35205">
    <property type="entry name" value="NB-ARC AND TPR DOMAIN PROTEIN"/>
    <property type="match status" value="1"/>
</dbReference>
<comment type="caution">
    <text evidence="3">The sequence shown here is derived from an EMBL/GenBank/DDBJ whole genome shotgun (WGS) entry which is preliminary data.</text>
</comment>
<proteinExistence type="predicted"/>
<evidence type="ECO:0000259" key="1">
    <source>
        <dbReference type="Pfam" id="PF00931"/>
    </source>
</evidence>
<protein>
    <recommendedName>
        <fullName evidence="5">NB-ARC domain-containing protein</fullName>
    </recommendedName>
</protein>
<dbReference type="OrthoDB" id="6161812at2759"/>
<dbReference type="Pfam" id="PF24809">
    <property type="entry name" value="DUF7708"/>
    <property type="match status" value="1"/>
</dbReference>
<evidence type="ECO:0000313" key="4">
    <source>
        <dbReference type="Proteomes" id="UP000696573"/>
    </source>
</evidence>
<evidence type="ECO:0000313" key="3">
    <source>
        <dbReference type="EMBL" id="CAH0040349.1"/>
    </source>
</evidence>
<feature type="domain" description="NB-ARC" evidence="1">
    <location>
        <begin position="295"/>
        <end position="413"/>
    </location>
</feature>
<dbReference type="SUPFAM" id="SSF52540">
    <property type="entry name" value="P-loop containing nucleoside triphosphate hydrolases"/>
    <property type="match status" value="1"/>
</dbReference>
<dbReference type="PANTHER" id="PTHR35205:SF1">
    <property type="entry name" value="ZU5 DOMAIN-CONTAINING PROTEIN"/>
    <property type="match status" value="1"/>
</dbReference>
<keyword evidence="4" id="KW-1185">Reference proteome</keyword>
<feature type="domain" description="DUF7708" evidence="2">
    <location>
        <begin position="106"/>
        <end position="223"/>
    </location>
</feature>
<dbReference type="InterPro" id="IPR002182">
    <property type="entry name" value="NB-ARC"/>
</dbReference>
<dbReference type="AlphaFoldDB" id="A0A9N9YXR0"/>
<gene>
    <name evidence="3" type="ORF">CRHIZ90672A_00005888</name>
</gene>
<dbReference type="Proteomes" id="UP000696573">
    <property type="component" value="Unassembled WGS sequence"/>
</dbReference>
<dbReference type="Gene3D" id="3.40.50.300">
    <property type="entry name" value="P-loop containing nucleotide triphosphate hydrolases"/>
    <property type="match status" value="1"/>
</dbReference>
<evidence type="ECO:0008006" key="5">
    <source>
        <dbReference type="Google" id="ProtNLM"/>
    </source>
</evidence>
<sequence length="448" mass="50503">MRLETIPEKSTKDSHVDAWSPPNPIWKNAMKKYYDELRKGGIEPSVIDKYLWKIQNLEDLFNQPESLFEVQDSQPSSLVQGLTQLRPTLLALNHFLGATSWIMGTNAKFAAVLWGSFRLILKYAEPVLPDVIDMIKSLEHALPRTQQYNNELPMTKDLEEALSNIYSEIILFCAYAIRVLRNSPDIAHNKLVRPKFSKDIYRIIENIQKFSRQVEKTTTKSSRQVNETAAMTRLSKATKNIETIAALHDSQIVNKPEDAKLPCFMIPYGLNLRFFGRENELTVLREALDPSVGTTLRAIGVYGLGGVGKTQLALRYANTSRDKYRIIAWIPAETEERIMQAFASLASSLGLVEDPNEVDHRCLQTVREWLNTTEAPFLLIFDNLENSELLTQVWPTSDKGSVLITTRSPSEASNRNPLTFELSPFSIETSTAAFKTLSGRVTAGHGPG</sequence>
<organism evidence="3 4">
    <name type="scientific">Clonostachys rhizophaga</name>
    <dbReference type="NCBI Taxonomy" id="160324"/>
    <lineage>
        <taxon>Eukaryota</taxon>
        <taxon>Fungi</taxon>
        <taxon>Dikarya</taxon>
        <taxon>Ascomycota</taxon>
        <taxon>Pezizomycotina</taxon>
        <taxon>Sordariomycetes</taxon>
        <taxon>Hypocreomycetidae</taxon>
        <taxon>Hypocreales</taxon>
        <taxon>Bionectriaceae</taxon>
        <taxon>Clonostachys</taxon>
    </lineage>
</organism>
<evidence type="ECO:0000259" key="2">
    <source>
        <dbReference type="Pfam" id="PF24809"/>
    </source>
</evidence>
<feature type="non-terminal residue" evidence="3">
    <location>
        <position position="448"/>
    </location>
</feature>
<dbReference type="EMBL" id="CABFNQ020000762">
    <property type="protein sequence ID" value="CAH0040349.1"/>
    <property type="molecule type" value="Genomic_DNA"/>
</dbReference>
<dbReference type="GO" id="GO:0043531">
    <property type="term" value="F:ADP binding"/>
    <property type="evidence" value="ECO:0007669"/>
    <property type="project" value="InterPro"/>
</dbReference>
<accession>A0A9N9YXR0</accession>
<reference evidence="3" key="1">
    <citation type="submission" date="2021-10" db="EMBL/GenBank/DDBJ databases">
        <authorList>
            <person name="Piombo E."/>
        </authorList>
    </citation>
    <scope>NUCLEOTIDE SEQUENCE</scope>
</reference>